<evidence type="ECO:0000259" key="4">
    <source>
        <dbReference type="Pfam" id="PF03486"/>
    </source>
</evidence>
<dbReference type="InterPro" id="IPR004792">
    <property type="entry name" value="BaiN-like"/>
</dbReference>
<evidence type="ECO:0000256" key="1">
    <source>
        <dbReference type="ARBA" id="ARBA00001974"/>
    </source>
</evidence>
<dbReference type="Gene3D" id="3.50.50.60">
    <property type="entry name" value="FAD/NAD(P)-binding domain"/>
    <property type="match status" value="1"/>
</dbReference>
<dbReference type="NCBIfam" id="TIGR00275">
    <property type="entry name" value="aminoacetone oxidase family FAD-binding enzyme"/>
    <property type="match status" value="1"/>
</dbReference>
<evidence type="ECO:0000259" key="5">
    <source>
        <dbReference type="Pfam" id="PF22780"/>
    </source>
</evidence>
<dbReference type="InterPro" id="IPR057661">
    <property type="entry name" value="RsdA/BaiN/AoA(So)_Rossmann"/>
</dbReference>
<dbReference type="Gene3D" id="2.40.30.10">
    <property type="entry name" value="Translation factors"/>
    <property type="match status" value="1"/>
</dbReference>
<dbReference type="Gene3D" id="1.10.8.260">
    <property type="entry name" value="HI0933 insert domain-like"/>
    <property type="match status" value="1"/>
</dbReference>
<keyword evidence="3" id="KW-0274">FAD</keyword>
<proteinExistence type="predicted"/>
<name>A0A126SYU7_9BACT</name>
<comment type="cofactor">
    <cofactor evidence="1">
        <name>FAD</name>
        <dbReference type="ChEBI" id="CHEBI:57692"/>
    </cofactor>
</comment>
<sequence>MSEKKRAAVIGGGPAGLMAAEELLAAGHAVDLFDAMPSLGRKFLMAGKSGLNITHSEPYEALAARFGAASPFLRPALDAFTPEDIRRWAGGLGIETFVGSSGRVFPTDFKAAPLLRAWLKRLRAAGLVTHVRHRWRGWTETGELRFETPNGEVRFGADALVLAPGGASWPELGSDAGWTEALAARGVALQSFRPANCGFDADWSEHFRARFAGAPVKPVTLSFRGVEHRGEFVISETGIEGSGVYALSAALRDAIEAEGEATLTLDLAPDRTAERLARDLARPRGKASMAGHLRKAAHIEGVKAGLLRECLAPEIFAEPEKLAAAIKALPLRLLRPRPIAEAISSAGGIALAELDPHFMLRKLPGVFCAGEMLDWEAPTGGYLLTACMATGRAAGRGAAEWLAKGRRD</sequence>
<dbReference type="SUPFAM" id="SSF51905">
    <property type="entry name" value="FAD/NAD(P)-binding domain"/>
    <property type="match status" value="1"/>
</dbReference>
<dbReference type="Pfam" id="PF22780">
    <property type="entry name" value="HI0933_like_1st"/>
    <property type="match status" value="1"/>
</dbReference>
<dbReference type="InterPro" id="IPR036188">
    <property type="entry name" value="FAD/NAD-bd_sf"/>
</dbReference>
<organism evidence="6">
    <name type="scientific">uncultured bacterium UPO67part1</name>
    <dbReference type="NCBI Taxonomy" id="1776986"/>
    <lineage>
        <taxon>Bacteria</taxon>
        <taxon>environmental samples</taxon>
    </lineage>
</organism>
<dbReference type="InterPro" id="IPR023166">
    <property type="entry name" value="BaiN-like_dom_sf"/>
</dbReference>
<dbReference type="SUPFAM" id="SSF160996">
    <property type="entry name" value="HI0933 insert domain-like"/>
    <property type="match status" value="1"/>
</dbReference>
<accession>A0A126SYU7</accession>
<dbReference type="PANTHER" id="PTHR42887:SF1">
    <property type="entry name" value="BLR3961 PROTEIN"/>
    <property type="match status" value="1"/>
</dbReference>
<protein>
    <submittedName>
        <fullName evidence="6">HI0933 family protein</fullName>
    </submittedName>
</protein>
<keyword evidence="2" id="KW-0285">Flavoprotein</keyword>
<feature type="domain" description="RsdA/BaiN/AoA(So)-like Rossmann fold-like" evidence="4">
    <location>
        <begin position="6"/>
        <end position="396"/>
    </location>
</feature>
<dbReference type="PANTHER" id="PTHR42887">
    <property type="entry name" value="OS12G0638800 PROTEIN"/>
    <property type="match status" value="1"/>
</dbReference>
<dbReference type="AlphaFoldDB" id="A0A126SYU7"/>
<reference evidence="6" key="1">
    <citation type="journal article" date="2016" name="Appl. Environ. Microbiol.">
        <title>Functional Metagenomics of a Biostimulated Petroleum-Contaminated Soil Reveals an Extraordinary Diversity of Extradiol Dioxygenases.</title>
        <authorList>
            <person name="Terron-Gonzalez L."/>
            <person name="Martin-Cabello G."/>
            <person name="Ferrer M."/>
            <person name="Santero E."/>
        </authorList>
    </citation>
    <scope>NUCLEOTIDE SEQUENCE</scope>
</reference>
<dbReference type="EMBL" id="KU144989">
    <property type="protein sequence ID" value="AMK59485.1"/>
    <property type="molecule type" value="Genomic_DNA"/>
</dbReference>
<dbReference type="InterPro" id="IPR055178">
    <property type="entry name" value="RsdA/BaiN/AoA(So)-like_dom"/>
</dbReference>
<dbReference type="InterPro" id="IPR022460">
    <property type="entry name" value="Flavoprotein_PP4765"/>
</dbReference>
<evidence type="ECO:0000256" key="2">
    <source>
        <dbReference type="ARBA" id="ARBA00022630"/>
    </source>
</evidence>
<evidence type="ECO:0000313" key="6">
    <source>
        <dbReference type="EMBL" id="AMK59485.1"/>
    </source>
</evidence>
<evidence type="ECO:0000256" key="3">
    <source>
        <dbReference type="ARBA" id="ARBA00022827"/>
    </source>
</evidence>
<feature type="domain" description="RsdA/BaiN/AoA(So)-like insert" evidence="5">
    <location>
        <begin position="193"/>
        <end position="344"/>
    </location>
</feature>
<dbReference type="NCBIfam" id="TIGR03862">
    <property type="entry name" value="flavo_PP4765"/>
    <property type="match status" value="1"/>
</dbReference>
<dbReference type="Pfam" id="PF03486">
    <property type="entry name" value="HI0933_like"/>
    <property type="match status" value="1"/>
</dbReference>